<protein>
    <recommendedName>
        <fullName evidence="1">GGDEF domain-containing protein</fullName>
    </recommendedName>
</protein>
<dbReference type="InterPro" id="IPR029016">
    <property type="entry name" value="GAF-like_dom_sf"/>
</dbReference>
<dbReference type="FunFam" id="3.30.70.270:FF:000001">
    <property type="entry name" value="Diguanylate cyclase domain protein"/>
    <property type="match status" value="1"/>
</dbReference>
<dbReference type="OrthoDB" id="9759607at2"/>
<reference evidence="2 3" key="1">
    <citation type="submission" date="2016-01" db="EMBL/GenBank/DDBJ databases">
        <title>Draft Genome Sequences of Seven Thermophilic Sporeformers Isolated from Foods.</title>
        <authorList>
            <person name="Berendsen E.M."/>
            <person name="Wells-Bennik M.H."/>
            <person name="Krawcyk A.O."/>
            <person name="De Jong A."/>
            <person name="Holsappel S."/>
            <person name="Eijlander R.T."/>
            <person name="Kuipers O.P."/>
        </authorList>
    </citation>
    <scope>NUCLEOTIDE SEQUENCE [LARGE SCALE GENOMIC DNA]</scope>
    <source>
        <strain evidence="2 3">B4135</strain>
    </source>
</reference>
<dbReference type="InterPro" id="IPR029787">
    <property type="entry name" value="Nucleotide_cyclase"/>
</dbReference>
<dbReference type="SUPFAM" id="SSF55073">
    <property type="entry name" value="Nucleotide cyclase"/>
    <property type="match status" value="1"/>
</dbReference>
<dbReference type="GO" id="GO:1902201">
    <property type="term" value="P:negative regulation of bacterial-type flagellum-dependent cell motility"/>
    <property type="evidence" value="ECO:0007669"/>
    <property type="project" value="TreeGrafter"/>
</dbReference>
<dbReference type="InterPro" id="IPR043128">
    <property type="entry name" value="Rev_trsase/Diguanyl_cyclase"/>
</dbReference>
<evidence type="ECO:0000259" key="1">
    <source>
        <dbReference type="PROSITE" id="PS50887"/>
    </source>
</evidence>
<dbReference type="CDD" id="cd01949">
    <property type="entry name" value="GGDEF"/>
    <property type="match status" value="1"/>
</dbReference>
<dbReference type="EMBL" id="LQYT01000032">
    <property type="protein sequence ID" value="KYD20643.1"/>
    <property type="molecule type" value="Genomic_DNA"/>
</dbReference>
<sequence>MNAQEEQLLYGLKSELLGIMYECRPESVLHDDMNILAETLCKHLGAERIRFLLRLSAFETEEIAVLLKPPEIFSFIDDWDEMKHRLREDGRGVFVRIGEGAFPPYKTGILLRNGTRDPIGCILLDRISLAECPSAEWWEQFSLTVSQFLVKLFSFKSVCVKEIWNEKLLRVTMKIHSSMDIGEVLQEMVEFLKELYPAFSYHLLLSNDNDCGHLPVQLLNYNDLEALSMKAYVTGQVCMEEGKDGNTLYFPLKGKQGVYGILQIGNVRMERIPKTMVEFISILANTAGNAMENAHLYQQSNQLVRELKLVTKVSHQLNSRLSLDDRTHYMISQLKSSLRAEEAAFVLLKGKNPHVLQGSTPFFFGEESAFYLRFLQDHFSSNREPLFIGDFSEHQKDRRHRFLSLMAVPMEQEDEIWGFAVALHHEPYFFSFKTFKLFQTLTQHSSLAIANSLLREELEWLVITDYSTKLYNRNYLDQVLEKSMAEDLEGTFILIDIDNFKFVNDTYGHHVGDRVLIQLAGIIKDNLTDREISARWGGEELAIYMPGRSLRDGVLLAERIAKLAETHTDPKVTISCGVAYWNRKMKDDPFKLFRRADEALYDAKRKGKNRVIAYSG</sequence>
<dbReference type="STRING" id="301148.B4135_1804"/>
<feature type="domain" description="GGDEF" evidence="1">
    <location>
        <begin position="488"/>
        <end position="616"/>
    </location>
</feature>
<gene>
    <name evidence="2" type="ORF">B4135_1804</name>
</gene>
<name>A0A150M7V6_9BACI</name>
<accession>A0A150M7V6</accession>
<dbReference type="PANTHER" id="PTHR45138:SF9">
    <property type="entry name" value="DIGUANYLATE CYCLASE DGCM-RELATED"/>
    <property type="match status" value="1"/>
</dbReference>
<evidence type="ECO:0000313" key="3">
    <source>
        <dbReference type="Proteomes" id="UP000075683"/>
    </source>
</evidence>
<dbReference type="AlphaFoldDB" id="A0A150M7V6"/>
<dbReference type="SUPFAM" id="SSF55781">
    <property type="entry name" value="GAF domain-like"/>
    <property type="match status" value="2"/>
</dbReference>
<evidence type="ECO:0000313" key="2">
    <source>
        <dbReference type="EMBL" id="KYD20643.1"/>
    </source>
</evidence>
<dbReference type="PANTHER" id="PTHR45138">
    <property type="entry name" value="REGULATORY COMPONENTS OF SENSORY TRANSDUCTION SYSTEM"/>
    <property type="match status" value="1"/>
</dbReference>
<dbReference type="GO" id="GO:0052621">
    <property type="term" value="F:diguanylate cyclase activity"/>
    <property type="evidence" value="ECO:0007669"/>
    <property type="project" value="TreeGrafter"/>
</dbReference>
<dbReference type="PATRIC" id="fig|301148.3.peg.2836"/>
<proteinExistence type="predicted"/>
<dbReference type="InterPro" id="IPR003018">
    <property type="entry name" value="GAF"/>
</dbReference>
<dbReference type="RefSeq" id="WP_061568498.1">
    <property type="nucleotide sequence ID" value="NZ_LQYT01000032.1"/>
</dbReference>
<comment type="caution">
    <text evidence="2">The sequence shown here is derived from an EMBL/GenBank/DDBJ whole genome shotgun (WGS) entry which is preliminary data.</text>
</comment>
<dbReference type="Gene3D" id="3.30.70.270">
    <property type="match status" value="1"/>
</dbReference>
<dbReference type="NCBIfam" id="TIGR00254">
    <property type="entry name" value="GGDEF"/>
    <property type="match status" value="1"/>
</dbReference>
<dbReference type="PROSITE" id="PS50887">
    <property type="entry name" value="GGDEF"/>
    <property type="match status" value="1"/>
</dbReference>
<dbReference type="Gene3D" id="3.30.450.40">
    <property type="match status" value="2"/>
</dbReference>
<dbReference type="SMART" id="SM00065">
    <property type="entry name" value="GAF"/>
    <property type="match status" value="1"/>
</dbReference>
<dbReference type="GO" id="GO:0005886">
    <property type="term" value="C:plasma membrane"/>
    <property type="evidence" value="ECO:0007669"/>
    <property type="project" value="TreeGrafter"/>
</dbReference>
<dbReference type="SMART" id="SM00267">
    <property type="entry name" value="GGDEF"/>
    <property type="match status" value="1"/>
</dbReference>
<organism evidence="2 3">
    <name type="scientific">Caldibacillus debilis</name>
    <dbReference type="NCBI Taxonomy" id="301148"/>
    <lineage>
        <taxon>Bacteria</taxon>
        <taxon>Bacillati</taxon>
        <taxon>Bacillota</taxon>
        <taxon>Bacilli</taxon>
        <taxon>Bacillales</taxon>
        <taxon>Bacillaceae</taxon>
        <taxon>Caldibacillus</taxon>
    </lineage>
</organism>
<dbReference type="InterPro" id="IPR050469">
    <property type="entry name" value="Diguanylate_Cyclase"/>
</dbReference>
<dbReference type="Pfam" id="PF00990">
    <property type="entry name" value="GGDEF"/>
    <property type="match status" value="1"/>
</dbReference>
<dbReference type="Proteomes" id="UP000075683">
    <property type="component" value="Unassembled WGS sequence"/>
</dbReference>
<dbReference type="GO" id="GO:0043709">
    <property type="term" value="P:cell adhesion involved in single-species biofilm formation"/>
    <property type="evidence" value="ECO:0007669"/>
    <property type="project" value="TreeGrafter"/>
</dbReference>
<dbReference type="InterPro" id="IPR000160">
    <property type="entry name" value="GGDEF_dom"/>
</dbReference>